<protein>
    <submittedName>
        <fullName evidence="5">Sulfurtransferase complex subunit TusD</fullName>
        <ecNumber evidence="5">2.8.1.-</ecNumber>
    </submittedName>
</protein>
<dbReference type="NCBIfam" id="NF001237">
    <property type="entry name" value="PRK00207.1"/>
    <property type="match status" value="1"/>
</dbReference>
<evidence type="ECO:0000256" key="1">
    <source>
        <dbReference type="ARBA" id="ARBA00004496"/>
    </source>
</evidence>
<dbReference type="EMBL" id="JABURY010000021">
    <property type="protein sequence ID" value="MBC9131813.1"/>
    <property type="molecule type" value="Genomic_DNA"/>
</dbReference>
<dbReference type="SUPFAM" id="SSF75169">
    <property type="entry name" value="DsrEFH-like"/>
    <property type="match status" value="1"/>
</dbReference>
<keyword evidence="6" id="KW-1185">Reference proteome</keyword>
<proteinExistence type="inferred from homology"/>
<name>A0ABR7R019_9GAMM</name>
<dbReference type="InterPro" id="IPR003787">
    <property type="entry name" value="Sulphur_relay_DsrE/F-like"/>
</dbReference>
<dbReference type="InterPro" id="IPR027396">
    <property type="entry name" value="DsrEFH-like"/>
</dbReference>
<dbReference type="Pfam" id="PF02635">
    <property type="entry name" value="DsrE"/>
    <property type="match status" value="1"/>
</dbReference>
<keyword evidence="4 5" id="KW-0808">Transferase</keyword>
<dbReference type="InterPro" id="IPR017463">
    <property type="entry name" value="Sulphur_relay_TusD/DsrE"/>
</dbReference>
<dbReference type="PANTHER" id="PTHR34874">
    <property type="entry name" value="PROTEIN YCHN"/>
    <property type="match status" value="1"/>
</dbReference>
<keyword evidence="3" id="KW-0963">Cytoplasm</keyword>
<dbReference type="NCBIfam" id="TIGR03012">
    <property type="entry name" value="sulf_tusD_dsrE"/>
    <property type="match status" value="1"/>
</dbReference>
<comment type="subcellular location">
    <subcellularLocation>
        <location evidence="1">Cytoplasm</location>
    </subcellularLocation>
</comment>
<dbReference type="Proteomes" id="UP000651208">
    <property type="component" value="Unassembled WGS sequence"/>
</dbReference>
<evidence type="ECO:0000256" key="3">
    <source>
        <dbReference type="ARBA" id="ARBA00022490"/>
    </source>
</evidence>
<sequence length="122" mass="13496">MNYTILVMGPAYGTQSSSCAYQFCHSLIDNTLHHIKSIFFYADGTLNANDFVNPANDEFAIVTAWQQFSETYHIPLFVCIAAAQRRGVVNQSPHNNVGSLFQCVGLGELSDSIANSDRVIQF</sequence>
<evidence type="ECO:0000256" key="4">
    <source>
        <dbReference type="ARBA" id="ARBA00022679"/>
    </source>
</evidence>
<dbReference type="EC" id="2.8.1.-" evidence="5"/>
<reference evidence="5 6" key="1">
    <citation type="submission" date="2020-06" db="EMBL/GenBank/DDBJ databases">
        <title>Frischella cerana isolated from Apis cerana gut homogenate.</title>
        <authorList>
            <person name="Wolter L.A."/>
            <person name="Suenami S."/>
            <person name="Miyazaki R."/>
        </authorList>
    </citation>
    <scope>NUCLEOTIDE SEQUENCE [LARGE SCALE GENOMIC DNA]</scope>
    <source>
        <strain evidence="5 6">Ac13</strain>
    </source>
</reference>
<dbReference type="GO" id="GO:0016740">
    <property type="term" value="F:transferase activity"/>
    <property type="evidence" value="ECO:0007669"/>
    <property type="project" value="UniProtKB-KW"/>
</dbReference>
<organism evidence="5 6">
    <name type="scientific">Frischella japonica</name>
    <dbReference type="NCBI Taxonomy" id="2741544"/>
    <lineage>
        <taxon>Bacteria</taxon>
        <taxon>Pseudomonadati</taxon>
        <taxon>Pseudomonadota</taxon>
        <taxon>Gammaproteobacteria</taxon>
        <taxon>Orbales</taxon>
        <taxon>Orbaceae</taxon>
        <taxon>Frischella</taxon>
    </lineage>
</organism>
<evidence type="ECO:0000313" key="6">
    <source>
        <dbReference type="Proteomes" id="UP000651208"/>
    </source>
</evidence>
<comment type="caution">
    <text evidence="5">The sequence shown here is derived from an EMBL/GenBank/DDBJ whole genome shotgun (WGS) entry which is preliminary data.</text>
</comment>
<accession>A0ABR7R019</accession>
<dbReference type="Gene3D" id="3.40.1260.10">
    <property type="entry name" value="DsrEFH-like"/>
    <property type="match status" value="1"/>
</dbReference>
<comment type="similarity">
    <text evidence="2">Belongs to the DsrE/TusD family.</text>
</comment>
<evidence type="ECO:0000313" key="5">
    <source>
        <dbReference type="EMBL" id="MBC9131813.1"/>
    </source>
</evidence>
<evidence type="ECO:0000256" key="2">
    <source>
        <dbReference type="ARBA" id="ARBA00007067"/>
    </source>
</evidence>
<gene>
    <name evidence="5" type="primary">tusD</name>
    <name evidence="5" type="ORF">FcAc13_10935</name>
</gene>
<dbReference type="PANTHER" id="PTHR34874:SF3">
    <property type="entry name" value="SULFURTRANSFERASE TUSD"/>
    <property type="match status" value="1"/>
</dbReference>